<sequence length="263" mass="28933">MWQVFRYEWRTNRRSFVIWAAIIVLFQMMFAGVGDMYMNNEQLLQALDQFPQALLEGFGFHAEMLGSFEGWMGGEPLVFFTMLLGAFAAIWAASTVSRERDGGTVDFMFTLPITRGGLFMGKVAAHLSGLLLITAFCYGVTLLFGQWFSTIEDAAILLVYMAAGALAALAFAGIGYLITVFVASERAGLAISIGIVIISFLLNMLAGMNESLSWLSGFSLFTIFSGEEMFTSGSLPWDGVFITILVYIVGVLGGWLMLSRRDL</sequence>
<keyword evidence="1" id="KW-0472">Membrane</keyword>
<feature type="transmembrane region" description="Helical" evidence="1">
    <location>
        <begin position="154"/>
        <end position="182"/>
    </location>
</feature>
<dbReference type="Proteomes" id="UP001207626">
    <property type="component" value="Unassembled WGS sequence"/>
</dbReference>
<keyword evidence="1" id="KW-0812">Transmembrane</keyword>
<keyword evidence="1" id="KW-1133">Transmembrane helix</keyword>
<feature type="transmembrane region" description="Helical" evidence="1">
    <location>
        <begin position="239"/>
        <end position="258"/>
    </location>
</feature>
<dbReference type="PANTHER" id="PTHR37305:SF2">
    <property type="entry name" value="BACITRACIN TRANSPORT PERMEASE PROTEIN BCRB"/>
    <property type="match status" value="1"/>
</dbReference>
<dbReference type="EMBL" id="JAMDLW010000041">
    <property type="protein sequence ID" value="MCY9522633.1"/>
    <property type="molecule type" value="Genomic_DNA"/>
</dbReference>
<protein>
    <submittedName>
        <fullName evidence="2">ABC transporter permease</fullName>
    </submittedName>
</protein>
<organism evidence="2 3">
    <name type="scientific">Paenibacillus apiarius</name>
    <dbReference type="NCBI Taxonomy" id="46240"/>
    <lineage>
        <taxon>Bacteria</taxon>
        <taxon>Bacillati</taxon>
        <taxon>Bacillota</taxon>
        <taxon>Bacilli</taxon>
        <taxon>Bacillales</taxon>
        <taxon>Paenibacillaceae</taxon>
        <taxon>Paenibacillus</taxon>
    </lineage>
</organism>
<dbReference type="PANTHER" id="PTHR37305">
    <property type="entry name" value="INTEGRAL MEMBRANE PROTEIN-RELATED"/>
    <property type="match status" value="1"/>
</dbReference>
<evidence type="ECO:0000313" key="2">
    <source>
        <dbReference type="EMBL" id="MCY9522633.1"/>
    </source>
</evidence>
<keyword evidence="3" id="KW-1185">Reference proteome</keyword>
<feature type="transmembrane region" description="Helical" evidence="1">
    <location>
        <begin position="16"/>
        <end position="34"/>
    </location>
</feature>
<proteinExistence type="predicted"/>
<evidence type="ECO:0000313" key="3">
    <source>
        <dbReference type="Proteomes" id="UP001207626"/>
    </source>
</evidence>
<comment type="caution">
    <text evidence="2">The sequence shown here is derived from an EMBL/GenBank/DDBJ whole genome shotgun (WGS) entry which is preliminary data.</text>
</comment>
<dbReference type="RefSeq" id="WP_087432058.1">
    <property type="nucleotide sequence ID" value="NZ_JAFFHZ010000001.1"/>
</dbReference>
<accession>A0ABT4E268</accession>
<evidence type="ECO:0000256" key="1">
    <source>
        <dbReference type="SAM" id="Phobius"/>
    </source>
</evidence>
<feature type="transmembrane region" description="Helical" evidence="1">
    <location>
        <begin position="77"/>
        <end position="94"/>
    </location>
</feature>
<dbReference type="Pfam" id="PF12679">
    <property type="entry name" value="ABC2_membrane_2"/>
    <property type="match status" value="1"/>
</dbReference>
<name>A0ABT4E268_9BACL</name>
<gene>
    <name evidence="2" type="ORF">M5X09_23740</name>
</gene>
<feature type="transmembrane region" description="Helical" evidence="1">
    <location>
        <begin position="189"/>
        <end position="208"/>
    </location>
</feature>
<reference evidence="2 3" key="1">
    <citation type="submission" date="2022-05" db="EMBL/GenBank/DDBJ databases">
        <title>Genome Sequencing of Bee-Associated Microbes.</title>
        <authorList>
            <person name="Dunlap C."/>
        </authorList>
    </citation>
    <scope>NUCLEOTIDE SEQUENCE [LARGE SCALE GENOMIC DNA]</scope>
    <source>
        <strain evidence="2 3">NRRL NRS-1438</strain>
    </source>
</reference>
<dbReference type="GeneID" id="77003150"/>
<feature type="transmembrane region" description="Helical" evidence="1">
    <location>
        <begin position="123"/>
        <end position="148"/>
    </location>
</feature>